<evidence type="ECO:0000313" key="1">
    <source>
        <dbReference type="EMBL" id="GBB90242.1"/>
    </source>
</evidence>
<accession>A0A2Z6QNE4</accession>
<organism evidence="1 3">
    <name type="scientific">Rhizophagus clarus</name>
    <dbReference type="NCBI Taxonomy" id="94130"/>
    <lineage>
        <taxon>Eukaryota</taxon>
        <taxon>Fungi</taxon>
        <taxon>Fungi incertae sedis</taxon>
        <taxon>Mucoromycota</taxon>
        <taxon>Glomeromycotina</taxon>
        <taxon>Glomeromycetes</taxon>
        <taxon>Glomerales</taxon>
        <taxon>Glomeraceae</taxon>
        <taxon>Rhizophagus</taxon>
    </lineage>
</organism>
<dbReference type="Proteomes" id="UP000615446">
    <property type="component" value="Unassembled WGS sequence"/>
</dbReference>
<name>A0A2Z6QNE4_9GLOM</name>
<evidence type="ECO:0000313" key="3">
    <source>
        <dbReference type="Proteomes" id="UP000247702"/>
    </source>
</evidence>
<gene>
    <name evidence="2" type="ORF">RCL2_000708700</name>
    <name evidence="1" type="ORF">RclHR1_17120001</name>
</gene>
<sequence length="130" mass="14562">MVRFTLILGFLIIIFPYAYFSFPFSPTPTVPIIKERQVTGCNLPHATFTTLPYSNPDAITTNDGNVHSQPCEGSPVTCYLNDNVKYTITQYVTDGECVNGTSSIWFYVIAQCEGYIWGGATSYEIQKCYI</sequence>
<proteinExistence type="predicted"/>
<evidence type="ECO:0000313" key="2">
    <source>
        <dbReference type="EMBL" id="GES79788.1"/>
    </source>
</evidence>
<reference evidence="2" key="2">
    <citation type="submission" date="2019-10" db="EMBL/GenBank/DDBJ databases">
        <title>Conservation and host-specific expression of non-tandemly repeated heterogenous ribosome RNA gene in arbuscular mycorrhizal fungi.</title>
        <authorList>
            <person name="Maeda T."/>
            <person name="Kobayashi Y."/>
            <person name="Nakagawa T."/>
            <person name="Ezawa T."/>
            <person name="Yamaguchi K."/>
            <person name="Bino T."/>
            <person name="Nishimoto Y."/>
            <person name="Shigenobu S."/>
            <person name="Kawaguchi M."/>
        </authorList>
    </citation>
    <scope>NUCLEOTIDE SEQUENCE</scope>
    <source>
        <strain evidence="2">HR1</strain>
    </source>
</reference>
<dbReference type="EMBL" id="BEXD01000794">
    <property type="protein sequence ID" value="GBB90242.1"/>
    <property type="molecule type" value="Genomic_DNA"/>
</dbReference>
<protein>
    <submittedName>
        <fullName evidence="1">Uncharacterized protein</fullName>
    </submittedName>
</protein>
<reference evidence="1 3" key="1">
    <citation type="submission" date="2017-11" db="EMBL/GenBank/DDBJ databases">
        <title>The genome of Rhizophagus clarus HR1 reveals common genetic basis of auxotrophy among arbuscular mycorrhizal fungi.</title>
        <authorList>
            <person name="Kobayashi Y."/>
        </authorList>
    </citation>
    <scope>NUCLEOTIDE SEQUENCE [LARGE SCALE GENOMIC DNA]</scope>
    <source>
        <strain evidence="1 3">HR1</strain>
    </source>
</reference>
<keyword evidence="3" id="KW-1185">Reference proteome</keyword>
<dbReference type="OrthoDB" id="2304996at2759"/>
<dbReference type="Proteomes" id="UP000247702">
    <property type="component" value="Unassembled WGS sequence"/>
</dbReference>
<dbReference type="EMBL" id="BLAL01000044">
    <property type="protein sequence ID" value="GES79788.1"/>
    <property type="molecule type" value="Genomic_DNA"/>
</dbReference>
<dbReference type="AlphaFoldDB" id="A0A2Z6QNE4"/>
<comment type="caution">
    <text evidence="1">The sequence shown here is derived from an EMBL/GenBank/DDBJ whole genome shotgun (WGS) entry which is preliminary data.</text>
</comment>